<evidence type="ECO:0000256" key="1">
    <source>
        <dbReference type="SAM" id="MobiDB-lite"/>
    </source>
</evidence>
<gene>
    <name evidence="3" type="primary">LOC111448509</name>
</gene>
<keyword evidence="2" id="KW-1185">Reference proteome</keyword>
<dbReference type="AlphaFoldDB" id="A0A6J1FXI5"/>
<dbReference type="KEGG" id="cmos:111448509"/>
<dbReference type="InterPro" id="IPR037476">
    <property type="entry name" value="PCH1"/>
</dbReference>
<organism evidence="2 3">
    <name type="scientific">Cucurbita moschata</name>
    <name type="common">Winter crookneck squash</name>
    <name type="synonym">Cucurbita pepo var. moschata</name>
    <dbReference type="NCBI Taxonomy" id="3662"/>
    <lineage>
        <taxon>Eukaryota</taxon>
        <taxon>Viridiplantae</taxon>
        <taxon>Streptophyta</taxon>
        <taxon>Embryophyta</taxon>
        <taxon>Tracheophyta</taxon>
        <taxon>Spermatophyta</taxon>
        <taxon>Magnoliopsida</taxon>
        <taxon>eudicotyledons</taxon>
        <taxon>Gunneridae</taxon>
        <taxon>Pentapetalae</taxon>
        <taxon>rosids</taxon>
        <taxon>fabids</taxon>
        <taxon>Cucurbitales</taxon>
        <taxon>Cucurbitaceae</taxon>
        <taxon>Cucurbiteae</taxon>
        <taxon>Cucurbita</taxon>
    </lineage>
</organism>
<feature type="region of interest" description="Disordered" evidence="1">
    <location>
        <begin position="479"/>
        <end position="502"/>
    </location>
</feature>
<sequence length="734" mass="80801">MSDHITKSYQEESGTSMRPYHSVWLSHWAHSGCKSANGACNNLSTSSESGEENSQTKKRPLLDGPMQATLNGKHAIGSGEVAGETADYPNNESLTGRSKKRRKERLDSEPLPMLNVSQHSGGKLGMNIEQATASQGGALKFHTGSVSGHKTSSLDGKSQLPSVPERAKPKKEKMTSKDIRVYQQQHENSNKLLNNNDLTVSPLVGDEAMGSASNFIPYGMSNRFPFTTCERNMTDEPSSYLSSKKQVGNTNFHTYSTLFVQETKINQLLDSTQATNALSRQHMRTFLLHDPSSRNLDQPKPYPIQCDTRKSSSNTLPDLSQSNHADTTLPEYLYRGGYSMQRLPFSVHDVETMRICTTVDSVGQALKGPPKFCQTTHRLMITKKTDVDLFEGQEFRGAVASTNLKEKATCALLSASTNFGRHDQNDNELTQPSSSLYGENENFGNMRCATSLSNESSGTETDIMDMDAYQENHLRGSDASQAVKELRSSKSPLLSVSAASSVRNQIGDRLPKKRFLDINEKPPNYSTSASLMDNGESSTSKTQTMDAEHLLPSAVQPRFSNSTAPPNDSSKREIDNEWVKRLRPSASESVHDTKSTKKEESSCDKANQLFSKMKRRSTSSDPSSGPFQGQEQLAIGQPATTIKNSDVCSNLGLKNREMILSNPWIRRLCLNKPAPSETNLETAAIHKSQGSKPTLLQPFPSIAAMALMGKTMTGVRPREFSRKGSSLVWNTEDI</sequence>
<dbReference type="PANTHER" id="PTHR36062">
    <property type="entry name" value="OS01G0687300 PROTEIN"/>
    <property type="match status" value="1"/>
</dbReference>
<name>A0A6J1FXI5_CUCMO</name>
<dbReference type="GeneID" id="111448509"/>
<feature type="compositionally biased region" description="Polar residues" evidence="1">
    <location>
        <begin position="558"/>
        <end position="568"/>
    </location>
</feature>
<dbReference type="PANTHER" id="PTHR36062:SF1">
    <property type="entry name" value="OS01G0687300 PROTEIN"/>
    <property type="match status" value="1"/>
</dbReference>
<dbReference type="RefSeq" id="XP_022943938.1">
    <property type="nucleotide sequence ID" value="XM_023088170.1"/>
</dbReference>
<feature type="region of interest" description="Disordered" evidence="1">
    <location>
        <begin position="43"/>
        <end position="118"/>
    </location>
</feature>
<feature type="compositionally biased region" description="Polar residues" evidence="1">
    <location>
        <begin position="144"/>
        <end position="161"/>
    </location>
</feature>
<dbReference type="GO" id="GO:0010099">
    <property type="term" value="P:regulation of photomorphogenesis"/>
    <property type="evidence" value="ECO:0007669"/>
    <property type="project" value="InterPro"/>
</dbReference>
<evidence type="ECO:0000313" key="3">
    <source>
        <dbReference type="RefSeq" id="XP_022943938.1"/>
    </source>
</evidence>
<dbReference type="Proteomes" id="UP000504609">
    <property type="component" value="Unplaced"/>
</dbReference>
<feature type="compositionally biased region" description="Basic and acidic residues" evidence="1">
    <location>
        <begin position="589"/>
        <end position="603"/>
    </location>
</feature>
<feature type="region of interest" description="Disordered" evidence="1">
    <location>
        <begin position="518"/>
        <end position="605"/>
    </location>
</feature>
<feature type="compositionally biased region" description="Low complexity" evidence="1">
    <location>
        <begin position="489"/>
        <end position="502"/>
    </location>
</feature>
<feature type="compositionally biased region" description="Polar residues" evidence="1">
    <location>
        <begin position="524"/>
        <end position="545"/>
    </location>
</feature>
<evidence type="ECO:0000313" key="2">
    <source>
        <dbReference type="Proteomes" id="UP000504609"/>
    </source>
</evidence>
<reference evidence="3" key="1">
    <citation type="submission" date="2025-08" db="UniProtKB">
        <authorList>
            <consortium name="RefSeq"/>
        </authorList>
    </citation>
    <scope>IDENTIFICATION</scope>
    <source>
        <tissue evidence="3">Young leaves</tissue>
    </source>
</reference>
<feature type="compositionally biased region" description="Basic and acidic residues" evidence="1">
    <location>
        <begin position="569"/>
        <end position="580"/>
    </location>
</feature>
<accession>A0A6J1FXI5</accession>
<protein>
    <submittedName>
        <fullName evidence="3">Uncharacterized protein LOC111448509</fullName>
    </submittedName>
</protein>
<feature type="region of interest" description="Disordered" evidence="1">
    <location>
        <begin position="144"/>
        <end position="177"/>
    </location>
</feature>
<proteinExistence type="predicted"/>